<keyword evidence="6" id="KW-0067">ATP-binding</keyword>
<feature type="domain" description="Helicase C-terminal" evidence="11">
    <location>
        <begin position="1700"/>
        <end position="1849"/>
    </location>
</feature>
<comment type="subcellular location">
    <subcellularLocation>
        <location evidence="1">Nucleus</location>
    </subcellularLocation>
</comment>
<feature type="compositionally biased region" description="Basic and acidic residues" evidence="9">
    <location>
        <begin position="1201"/>
        <end position="1222"/>
    </location>
</feature>
<dbReference type="SMART" id="SM00490">
    <property type="entry name" value="HELICc"/>
    <property type="match status" value="1"/>
</dbReference>
<dbReference type="PROSITE" id="PS51192">
    <property type="entry name" value="HELICASE_ATP_BIND_1"/>
    <property type="match status" value="1"/>
</dbReference>
<dbReference type="GO" id="GO:0005634">
    <property type="term" value="C:nucleus"/>
    <property type="evidence" value="ECO:0007669"/>
    <property type="project" value="UniProtKB-SubCell"/>
</dbReference>
<dbReference type="CDD" id="cd18007">
    <property type="entry name" value="DEXHc_ATRX-like"/>
    <property type="match status" value="1"/>
</dbReference>
<evidence type="ECO:0000256" key="1">
    <source>
        <dbReference type="ARBA" id="ARBA00004123"/>
    </source>
</evidence>
<feature type="compositionally biased region" description="Polar residues" evidence="9">
    <location>
        <begin position="809"/>
        <end position="818"/>
    </location>
</feature>
<dbReference type="InterPro" id="IPR044574">
    <property type="entry name" value="ARIP4-like"/>
</dbReference>
<dbReference type="PANTHER" id="PTHR45797:SF1">
    <property type="entry name" value="HELICASE ARIP4"/>
    <property type="match status" value="1"/>
</dbReference>
<accession>A0A1W5DDL8</accession>
<sequence length="2246" mass="252624">MEAPSTEDPWDWSIDQVVEALCNPTSAWMRLLGTRSVDDTAFLEQALRANKVEGDSLLTSVDQVSLRDDYGIKAHGPRGRLMIMITKLRVRSPKYLDYIQEKAWDTPLPRHESNLGRSSASGFGSQYVDPPIHFAARYTSASNGFLQSPMLSPHRQQLGGLEVATPDESPIQARRSSNQPQGDILVRNSEPLVPRTPLSDPPREEEPQHPSDTSAITDETFVAVTANQFDKHRQTTTDNGMSALEIDSVPAASLNVARCGETYVVDESGRKRRRLVLTTVNTQEAASTDQGILAGTHGQITVPNDSHLKTLDVNNDHEGDHDQLEDASSTGKKMTARVDEVIESLANGIPSIPQAVVPPEPGKLIIDAQGRKRMRPLLVLEPDVCEDRPIVPKALDSSTIHYGRPASQTYLGPKALAVEDVFYSDTPLGQELRNEVQYNIPAGTHRQTEPETYAFVSDNTCGDGQRRYVHNLIRPFLYSRELMLLRQKGQLFVADIPYHSRIGKKHQPQSLTLFSKSSGNVVALRVDRSKWIKDGLFPAPKSGTSHDNGDFVNHFGVPEDHPFTIEIGSNEIHDWDFLEKWRYQEHADKILPLYGESGSEGEYDLDTWQEMEDEGGAIVRPLGRSESRYLDSKEVLAIIDVTIEDVIARWKETKLPRLQPRARRMWLKSRRDKTKREQIKNALDLITDRDKRLTKLKQAIAEEMWSSQPQVKKQCKCMQESIFEREELRWKVSVWESRRVPPKPIMGSEKASKPRMEASTYDSLGDDEEDLISTGSAPETSDDEGLYDFIVSDEDIEDTIPISNGLTLPQTVDEQQSGPDGYDAMEEDSDDDEIVTTLAQRRRRHQEAEDMTIAVNAALSTSPAPQLGDHFPEPAQDVMIIPSSSEGADPLSSDEVSSSSSPVFQSMTPSPHDPPSLPTFHKRLPVLDNEIIDLTQMSDPVGPPTPKPKRESPLEIRTPPLLSEDDDPFRRNRKKETKFNPPPANQNIIDLESESPQSTSREEDALVSSEDLPDLRQVKKIARLSANFLIERQDRKRLLIWVIARTPSSERESVLVRTKGVAMDVNQSGVVSALKALKAHSLRIRGEDRLSSDVLMRIATWYVIWSQCVRPNPKHGISIRHIEQTLQDVEGFDQFYEFLVECLKRYEVPSLSTTPERSISGKGDSGGLDSQRQKRVLNDPFDGGHVFTPHKKRKYQVQESQEARDIRQTAQQRVRERDARQRELKRQLEKKGLNDEDSYSMIINAGKLNDQNFVFLNPKIAARIQPHQKEGVQFMWRELVTDDKSLQGCLLAHTMGLGKTMQVISFLVTVAEAAKSTDENIRNQLPPGLRESRTLILCPPSLIDNWWEEFLMWTPDPMIDNIGELRKVTSSLKLAERVFEIFEWAREGGVLLIGYSTFRDLIANKSRTGKKDKTIAQIEDEEDENQKATPLKEDKHREVLRALLQLPNIIVADEAHAIKNHASILTSTMNRFRSKSRIALTGSPLANNLEEYYSIIEWIAPGYLGDRVEFRAKYVEPIKEGLWADSAAYEKRKCLKMLHALKRDLEPKINRADASILKERLRGKTEFVITVPLTKLQEDAYKIYVDFMLGESSHGEPQNATLWAWLSILRLLCNHPKCFRDKLVENKAGVQNDKPASKTKKKRQSGLGDTGIASDEESVLLDEPVDKLGIPKTMVDKELELLATVTGSLSASVLANKIRVLEQIMNYAEEAGDKTLIFSHSLLTLDYIEKLLRESGRKYSRLDGDTKISTRQQLTKDFNTGKFKMCLISTRAGGQGLNLYGANRVVIVDDHFNPMNEEQAIGRAYRIGQQKHVYVYRLTVGGTFEVALQNQSLFKQQLARRVVDKKNPMRHALKGVRQYLFYPKEVEQGDISGFFGRDPYVLDRILASQEGDPIVRSIALSETFHQEDNEELTVEEMNEADQEWRDQQLRRADPQAYHAMVATRSKAFTDMAAISTPFSNLQNLNPMAAPSTRTITPGTEVIRMAHPADMTAGLVGPQYQISNPARVAGAQVPSHNHANSPALLPIQSSAVDSTTLPKDLDKVFKVSGEQANGVSPVLRKSTGAGFLAIISRKTPSLAARNLYKTVAPKIGQDVCYVLAQLLEQRLNQRASSTDDYRKQIGHLNESLEEDVGLADMLRKVEIGMLREGSMSEETKDATEGKKRAIDSGPPSSLPPAVPPDRPQKASGSDISFVTEAEVIESISTAGVLVRDITQRFRRRIEDADVFYRWLMKNGRYDEKTKLLYPR</sequence>
<dbReference type="Proteomes" id="UP000192927">
    <property type="component" value="Unassembled WGS sequence"/>
</dbReference>
<reference evidence="13" key="1">
    <citation type="submission" date="2017-03" db="EMBL/GenBank/DDBJ databases">
        <authorList>
            <person name="Sharma R."/>
            <person name="Thines M."/>
        </authorList>
    </citation>
    <scope>NUCLEOTIDE SEQUENCE [LARGE SCALE GENOMIC DNA]</scope>
</reference>
<feature type="region of interest" description="Disordered" evidence="9">
    <location>
        <begin position="934"/>
        <end position="1008"/>
    </location>
</feature>
<evidence type="ECO:0000256" key="8">
    <source>
        <dbReference type="ARBA" id="ARBA00023242"/>
    </source>
</evidence>
<keyword evidence="3" id="KW-0547">Nucleotide-binding</keyword>
<dbReference type="InterPro" id="IPR049730">
    <property type="entry name" value="SNF2/RAD54-like_C"/>
</dbReference>
<evidence type="ECO:0000256" key="6">
    <source>
        <dbReference type="ARBA" id="ARBA00022840"/>
    </source>
</evidence>
<dbReference type="PANTHER" id="PTHR45797">
    <property type="entry name" value="RAD54-LIKE"/>
    <property type="match status" value="1"/>
</dbReference>
<proteinExistence type="inferred from homology"/>
<keyword evidence="4" id="KW-0378">Hydrolase</keyword>
<dbReference type="Gene3D" id="3.40.50.10810">
    <property type="entry name" value="Tandem AAA-ATPase domain"/>
    <property type="match status" value="1"/>
</dbReference>
<evidence type="ECO:0000313" key="13">
    <source>
        <dbReference type="Proteomes" id="UP000192927"/>
    </source>
</evidence>
<dbReference type="GO" id="GO:0004386">
    <property type="term" value="F:helicase activity"/>
    <property type="evidence" value="ECO:0007669"/>
    <property type="project" value="UniProtKB-KW"/>
</dbReference>
<feature type="region of interest" description="Disordered" evidence="9">
    <location>
        <begin position="1630"/>
        <end position="1651"/>
    </location>
</feature>
<feature type="region of interest" description="Disordered" evidence="9">
    <location>
        <begin position="882"/>
        <end position="921"/>
    </location>
</feature>
<dbReference type="InterPro" id="IPR001650">
    <property type="entry name" value="Helicase_C-like"/>
</dbReference>
<protein>
    <submittedName>
        <fullName evidence="12">SNF2-related</fullName>
    </submittedName>
</protein>
<evidence type="ECO:0000256" key="5">
    <source>
        <dbReference type="ARBA" id="ARBA00022806"/>
    </source>
</evidence>
<evidence type="ECO:0000313" key="12">
    <source>
        <dbReference type="EMBL" id="SLM41283.1"/>
    </source>
</evidence>
<dbReference type="Pfam" id="PF24580">
    <property type="entry name" value="DUF7607"/>
    <property type="match status" value="1"/>
</dbReference>
<dbReference type="GO" id="GO:0016887">
    <property type="term" value="F:ATP hydrolysis activity"/>
    <property type="evidence" value="ECO:0007669"/>
    <property type="project" value="InterPro"/>
</dbReference>
<dbReference type="GO" id="GO:0003677">
    <property type="term" value="F:DNA binding"/>
    <property type="evidence" value="ECO:0007669"/>
    <property type="project" value="UniProtKB-KW"/>
</dbReference>
<dbReference type="GO" id="GO:0005524">
    <property type="term" value="F:ATP binding"/>
    <property type="evidence" value="ECO:0007669"/>
    <property type="project" value="UniProtKB-KW"/>
</dbReference>
<feature type="region of interest" description="Disordered" evidence="9">
    <location>
        <begin position="169"/>
        <end position="217"/>
    </location>
</feature>
<feature type="domain" description="Helicase ATP-binding" evidence="10">
    <location>
        <begin position="1280"/>
        <end position="1502"/>
    </location>
</feature>
<feature type="region of interest" description="Disordered" evidence="9">
    <location>
        <begin position="809"/>
        <end position="830"/>
    </location>
</feature>
<feature type="region of interest" description="Disordered" evidence="9">
    <location>
        <begin position="2148"/>
        <end position="2188"/>
    </location>
</feature>
<evidence type="ECO:0000256" key="3">
    <source>
        <dbReference type="ARBA" id="ARBA00022741"/>
    </source>
</evidence>
<evidence type="ECO:0000256" key="7">
    <source>
        <dbReference type="ARBA" id="ARBA00023125"/>
    </source>
</evidence>
<feature type="compositionally biased region" description="Pro residues" evidence="9">
    <location>
        <begin position="2171"/>
        <end position="2180"/>
    </location>
</feature>
<dbReference type="InterPro" id="IPR014001">
    <property type="entry name" value="Helicase_ATP-bd"/>
</dbReference>
<dbReference type="PROSITE" id="PS51194">
    <property type="entry name" value="HELICASE_CTER"/>
    <property type="match status" value="1"/>
</dbReference>
<dbReference type="SMART" id="SM00487">
    <property type="entry name" value="DEXDc"/>
    <property type="match status" value="1"/>
</dbReference>
<dbReference type="InterPro" id="IPR038718">
    <property type="entry name" value="SNF2-like_sf"/>
</dbReference>
<feature type="region of interest" description="Disordered" evidence="9">
    <location>
        <begin position="741"/>
        <end position="784"/>
    </location>
</feature>
<evidence type="ECO:0000256" key="9">
    <source>
        <dbReference type="SAM" id="MobiDB-lite"/>
    </source>
</evidence>
<feature type="compositionally biased region" description="Basic and acidic residues" evidence="9">
    <location>
        <begin position="2152"/>
        <end position="2165"/>
    </location>
</feature>
<dbReference type="EMBL" id="FWEW01003821">
    <property type="protein sequence ID" value="SLM41283.1"/>
    <property type="molecule type" value="Genomic_DNA"/>
</dbReference>
<comment type="similarity">
    <text evidence="2">Belongs to the SNF2/RAD54 helicase family.</text>
</comment>
<keyword evidence="13" id="KW-1185">Reference proteome</keyword>
<dbReference type="InterPro" id="IPR056026">
    <property type="entry name" value="DUF7607"/>
</dbReference>
<feature type="compositionally biased region" description="Low complexity" evidence="9">
    <location>
        <begin position="893"/>
        <end position="910"/>
    </location>
</feature>
<dbReference type="Pfam" id="PF00176">
    <property type="entry name" value="SNF2-rel_dom"/>
    <property type="match status" value="1"/>
</dbReference>
<evidence type="ECO:0000259" key="10">
    <source>
        <dbReference type="PROSITE" id="PS51192"/>
    </source>
</evidence>
<name>A0A1W5DDL8_9LECA</name>
<organism evidence="12 13">
    <name type="scientific">Lasallia pustulata</name>
    <dbReference type="NCBI Taxonomy" id="136370"/>
    <lineage>
        <taxon>Eukaryota</taxon>
        <taxon>Fungi</taxon>
        <taxon>Dikarya</taxon>
        <taxon>Ascomycota</taxon>
        <taxon>Pezizomycotina</taxon>
        <taxon>Lecanoromycetes</taxon>
        <taxon>OSLEUM clade</taxon>
        <taxon>Umbilicariomycetidae</taxon>
        <taxon>Umbilicariales</taxon>
        <taxon>Umbilicariaceae</taxon>
        <taxon>Lasallia</taxon>
    </lineage>
</organism>
<dbReference type="CDD" id="cd18793">
    <property type="entry name" value="SF2_C_SNF"/>
    <property type="match status" value="1"/>
</dbReference>
<evidence type="ECO:0000256" key="4">
    <source>
        <dbReference type="ARBA" id="ARBA00022801"/>
    </source>
</evidence>
<keyword evidence="7" id="KW-0238">DNA-binding</keyword>
<dbReference type="SUPFAM" id="SSF52540">
    <property type="entry name" value="P-loop containing nucleoside triphosphate hydrolases"/>
    <property type="match status" value="2"/>
</dbReference>
<dbReference type="InterPro" id="IPR000330">
    <property type="entry name" value="SNF2_N"/>
</dbReference>
<dbReference type="Pfam" id="PF00271">
    <property type="entry name" value="Helicase_C"/>
    <property type="match status" value="1"/>
</dbReference>
<keyword evidence="8" id="KW-0539">Nucleus</keyword>
<dbReference type="Gene3D" id="3.40.50.300">
    <property type="entry name" value="P-loop containing nucleotide triphosphate hydrolases"/>
    <property type="match status" value="1"/>
</dbReference>
<dbReference type="InterPro" id="IPR027417">
    <property type="entry name" value="P-loop_NTPase"/>
</dbReference>
<feature type="region of interest" description="Disordered" evidence="9">
    <location>
        <begin position="1153"/>
        <end position="1222"/>
    </location>
</feature>
<evidence type="ECO:0000256" key="2">
    <source>
        <dbReference type="ARBA" id="ARBA00007025"/>
    </source>
</evidence>
<keyword evidence="5" id="KW-0347">Helicase</keyword>
<evidence type="ECO:0000259" key="11">
    <source>
        <dbReference type="PROSITE" id="PS51194"/>
    </source>
</evidence>